<keyword evidence="1" id="KW-0472">Membrane</keyword>
<name>A0A9D1M847_9BACT</name>
<dbReference type="Pfam" id="PF03729">
    <property type="entry name" value="DUF308"/>
    <property type="match status" value="2"/>
</dbReference>
<feature type="transmembrane region" description="Helical" evidence="1">
    <location>
        <begin position="123"/>
        <end position="145"/>
    </location>
</feature>
<reference evidence="2" key="2">
    <citation type="journal article" date="2021" name="PeerJ">
        <title>Extensive microbial diversity within the chicken gut microbiome revealed by metagenomics and culture.</title>
        <authorList>
            <person name="Gilroy R."/>
            <person name="Ravi A."/>
            <person name="Getino M."/>
            <person name="Pursley I."/>
            <person name="Horton D.L."/>
            <person name="Alikhan N.F."/>
            <person name="Baker D."/>
            <person name="Gharbi K."/>
            <person name="Hall N."/>
            <person name="Watson M."/>
            <person name="Adriaenssens E.M."/>
            <person name="Foster-Nyarko E."/>
            <person name="Jarju S."/>
            <person name="Secka A."/>
            <person name="Antonio M."/>
            <person name="Oren A."/>
            <person name="Chaudhuri R.R."/>
            <person name="La Ragione R."/>
            <person name="Hildebrand F."/>
            <person name="Pallen M.J."/>
        </authorList>
    </citation>
    <scope>NUCLEOTIDE SEQUENCE</scope>
    <source>
        <strain evidence="2">CHK158-818</strain>
    </source>
</reference>
<dbReference type="InterPro" id="IPR005325">
    <property type="entry name" value="DUF308_memb"/>
</dbReference>
<feature type="transmembrane region" description="Helical" evidence="1">
    <location>
        <begin position="93"/>
        <end position="111"/>
    </location>
</feature>
<evidence type="ECO:0000256" key="1">
    <source>
        <dbReference type="SAM" id="Phobius"/>
    </source>
</evidence>
<evidence type="ECO:0000313" key="2">
    <source>
        <dbReference type="EMBL" id="HIU55242.1"/>
    </source>
</evidence>
<feature type="transmembrane region" description="Helical" evidence="1">
    <location>
        <begin position="69"/>
        <end position="87"/>
    </location>
</feature>
<dbReference type="PANTHER" id="PTHR34989">
    <property type="entry name" value="PROTEIN HDED"/>
    <property type="match status" value="1"/>
</dbReference>
<evidence type="ECO:0000313" key="3">
    <source>
        <dbReference type="Proteomes" id="UP000824112"/>
    </source>
</evidence>
<feature type="transmembrane region" description="Helical" evidence="1">
    <location>
        <begin position="151"/>
        <end position="171"/>
    </location>
</feature>
<dbReference type="InterPro" id="IPR052712">
    <property type="entry name" value="Acid_resist_chaperone_HdeD"/>
</dbReference>
<dbReference type="GO" id="GO:0005886">
    <property type="term" value="C:plasma membrane"/>
    <property type="evidence" value="ECO:0007669"/>
    <property type="project" value="TreeGrafter"/>
</dbReference>
<gene>
    <name evidence="2" type="ORF">IAB03_05480</name>
</gene>
<dbReference type="PANTHER" id="PTHR34989:SF1">
    <property type="entry name" value="PROTEIN HDED"/>
    <property type="match status" value="1"/>
</dbReference>
<keyword evidence="1" id="KW-0812">Transmembrane</keyword>
<keyword evidence="1" id="KW-1133">Transmembrane helix</keyword>
<accession>A0A9D1M847</accession>
<dbReference type="Proteomes" id="UP000824112">
    <property type="component" value="Unassembled WGS sequence"/>
</dbReference>
<reference evidence="2" key="1">
    <citation type="submission" date="2020-10" db="EMBL/GenBank/DDBJ databases">
        <authorList>
            <person name="Gilroy R."/>
        </authorList>
    </citation>
    <scope>NUCLEOTIDE SEQUENCE</scope>
    <source>
        <strain evidence="2">CHK158-818</strain>
    </source>
</reference>
<sequence>MEQKESKKSKWSTPVWGSILTIIVGSILIIWPELALSYIVIVIGLLFLISGLSAAISYWANKNSDGNSYTYLLFTGIGSTLFGLWLILMPQFFVNILMFVMGGILVLAGIQQLGELIILRKNMIVPFVFFILPTLVLLAGILILFNPFSTATSVVVIFGVSAVLYGIAGLINGYKAKRQITF</sequence>
<dbReference type="AlphaFoldDB" id="A0A9D1M847"/>
<comment type="caution">
    <text evidence="2">The sequence shown here is derived from an EMBL/GenBank/DDBJ whole genome shotgun (WGS) entry which is preliminary data.</text>
</comment>
<protein>
    <submittedName>
        <fullName evidence="2">DUF308 domain-containing protein</fullName>
    </submittedName>
</protein>
<feature type="transmembrane region" description="Helical" evidence="1">
    <location>
        <begin position="37"/>
        <end position="60"/>
    </location>
</feature>
<proteinExistence type="predicted"/>
<feature type="transmembrane region" description="Helical" evidence="1">
    <location>
        <begin position="12"/>
        <end position="31"/>
    </location>
</feature>
<organism evidence="2 3">
    <name type="scientific">Candidatus Gallibacteroides avistercoris</name>
    <dbReference type="NCBI Taxonomy" id="2840833"/>
    <lineage>
        <taxon>Bacteria</taxon>
        <taxon>Pseudomonadati</taxon>
        <taxon>Bacteroidota</taxon>
        <taxon>Bacteroidia</taxon>
        <taxon>Bacteroidales</taxon>
        <taxon>Bacteroidaceae</taxon>
        <taxon>Bacteroidaceae incertae sedis</taxon>
        <taxon>Candidatus Gallibacteroides</taxon>
    </lineage>
</organism>
<dbReference type="EMBL" id="DVNA01000125">
    <property type="protein sequence ID" value="HIU55242.1"/>
    <property type="molecule type" value="Genomic_DNA"/>
</dbReference>